<comment type="similarity">
    <text evidence="1 2">Belongs to the UPF0102 family.</text>
</comment>
<dbReference type="EMBL" id="PPSX01000036">
    <property type="protein sequence ID" value="RZQ53102.1"/>
    <property type="molecule type" value="Genomic_DNA"/>
</dbReference>
<dbReference type="SUPFAM" id="SSF52980">
    <property type="entry name" value="Restriction endonuclease-like"/>
    <property type="match status" value="1"/>
</dbReference>
<proteinExistence type="inferred from homology"/>
<dbReference type="InterPro" id="IPR011335">
    <property type="entry name" value="Restrct_endonuc-II-like"/>
</dbReference>
<dbReference type="NCBIfam" id="TIGR00252">
    <property type="entry name" value="YraN family protein"/>
    <property type="match status" value="1"/>
</dbReference>
<dbReference type="Proteomes" id="UP000291338">
    <property type="component" value="Unassembled WGS sequence"/>
</dbReference>
<comment type="caution">
    <text evidence="3">The sequence shown here is derived from an EMBL/GenBank/DDBJ whole genome shotgun (WGS) entry which is preliminary data.</text>
</comment>
<evidence type="ECO:0000256" key="2">
    <source>
        <dbReference type="HAMAP-Rule" id="MF_00048"/>
    </source>
</evidence>
<dbReference type="RefSeq" id="WP_130255565.1">
    <property type="nucleotide sequence ID" value="NZ_PNCM01000006.1"/>
</dbReference>
<evidence type="ECO:0000313" key="5">
    <source>
        <dbReference type="Proteomes" id="UP000291338"/>
    </source>
</evidence>
<dbReference type="InterPro" id="IPR011856">
    <property type="entry name" value="tRNA_endonuc-like_dom_sf"/>
</dbReference>
<evidence type="ECO:0000313" key="3">
    <source>
        <dbReference type="EMBL" id="RZQ53102.1"/>
    </source>
</evidence>
<evidence type="ECO:0000313" key="6">
    <source>
        <dbReference type="Proteomes" id="UP000307362"/>
    </source>
</evidence>
<dbReference type="HAMAP" id="MF_00048">
    <property type="entry name" value="UPF0102"/>
    <property type="match status" value="1"/>
</dbReference>
<dbReference type="PANTHER" id="PTHR34039:SF1">
    <property type="entry name" value="UPF0102 PROTEIN YRAN"/>
    <property type="match status" value="1"/>
</dbReference>
<reference evidence="6" key="3">
    <citation type="submission" date="2019-06" db="EMBL/GenBank/DDBJ databases">
        <title>Co-occurence of chitin degradation, pigmentation and bioactivity in marine Pseudoalteromonas.</title>
        <authorList>
            <person name="Sonnenschein E.C."/>
            <person name="Bech P.K."/>
        </authorList>
    </citation>
    <scope>NUCLEOTIDE SEQUENCE [LARGE SCALE GENOMIC DNA]</scope>
    <source>
        <strain evidence="6">S1189</strain>
    </source>
</reference>
<name>A0A4Q7IMX6_9GAMM</name>
<evidence type="ECO:0000313" key="4">
    <source>
        <dbReference type="EMBL" id="TMP83553.1"/>
    </source>
</evidence>
<dbReference type="EMBL" id="PNCM01000006">
    <property type="protein sequence ID" value="TMP83553.1"/>
    <property type="molecule type" value="Genomic_DNA"/>
</dbReference>
<dbReference type="GO" id="GO:0003676">
    <property type="term" value="F:nucleic acid binding"/>
    <property type="evidence" value="ECO:0007669"/>
    <property type="project" value="InterPro"/>
</dbReference>
<dbReference type="OrthoDB" id="9794876at2"/>
<evidence type="ECO:0000256" key="1">
    <source>
        <dbReference type="ARBA" id="ARBA00006738"/>
    </source>
</evidence>
<dbReference type="Proteomes" id="UP000307362">
    <property type="component" value="Unassembled WGS sequence"/>
</dbReference>
<organism evidence="3 5">
    <name type="scientific">Pseudoalteromonas phenolica</name>
    <dbReference type="NCBI Taxonomy" id="161398"/>
    <lineage>
        <taxon>Bacteria</taxon>
        <taxon>Pseudomonadati</taxon>
        <taxon>Pseudomonadota</taxon>
        <taxon>Gammaproteobacteria</taxon>
        <taxon>Alteromonadales</taxon>
        <taxon>Pseudoalteromonadaceae</taxon>
        <taxon>Pseudoalteromonas</taxon>
    </lineage>
</organism>
<reference evidence="4 6" key="1">
    <citation type="submission" date="2017-12" db="EMBL/GenBank/DDBJ databases">
        <authorList>
            <person name="Paulsen S."/>
            <person name="Gram L.K."/>
        </authorList>
    </citation>
    <scope>NUCLEOTIDE SEQUENCE [LARGE SCALE GENOMIC DNA]</scope>
    <source>
        <strain evidence="4 6">S1189</strain>
    </source>
</reference>
<dbReference type="InterPro" id="IPR003509">
    <property type="entry name" value="UPF0102_YraN-like"/>
</dbReference>
<gene>
    <name evidence="3" type="ORF">C1E23_10760</name>
    <name evidence="4" type="ORF">CWB73_01640</name>
</gene>
<protein>
    <recommendedName>
        <fullName evidence="2">UPF0102 protein C1E23_10760</fullName>
    </recommendedName>
</protein>
<reference evidence="4" key="4">
    <citation type="submission" date="2019-09" db="EMBL/GenBank/DDBJ databases">
        <title>Co-occurence of chitin degradation, pigmentation and bioactivity in marine Pseudoalteromonas.</title>
        <authorList>
            <person name="Sonnenschein E.C."/>
            <person name="Bech P.K."/>
        </authorList>
    </citation>
    <scope>NUCLEOTIDE SEQUENCE</scope>
    <source>
        <strain evidence="4">S1189</strain>
    </source>
</reference>
<accession>A0A4Q7IMX6</accession>
<reference evidence="3 5" key="2">
    <citation type="submission" date="2018-01" db="EMBL/GenBank/DDBJ databases">
        <title>Co-occurrence of chitin degradation, pigmentation and bioactivity in marine Pseudoalteromonas.</title>
        <authorList>
            <person name="Paulsen S."/>
            <person name="Gram L."/>
            <person name="Machado H."/>
        </authorList>
    </citation>
    <scope>NUCLEOTIDE SEQUENCE [LARGE SCALE GENOMIC DNA]</scope>
    <source>
        <strain evidence="3 5">S3898</strain>
    </source>
</reference>
<dbReference type="Pfam" id="PF02021">
    <property type="entry name" value="UPF0102"/>
    <property type="match status" value="1"/>
</dbReference>
<sequence length="121" mass="13914">MLKGLFANTRAKGQHYEKFAEQYLQAQGLTAVEQNYYCQYGEIDLIMREQNTWVFVEVKYRGSSHFGGALSALSSKKLQKLQRSIFHYLTSKKLQNVPIRIDYIAIEGGSSDSIKWIKNIS</sequence>
<dbReference type="NCBIfam" id="NF009150">
    <property type="entry name" value="PRK12497.1-3"/>
    <property type="match status" value="1"/>
</dbReference>
<dbReference type="AlphaFoldDB" id="A0A4Q7IMX6"/>
<dbReference type="Gene3D" id="3.40.1350.10">
    <property type="match status" value="1"/>
</dbReference>
<dbReference type="PANTHER" id="PTHR34039">
    <property type="entry name" value="UPF0102 PROTEIN YRAN"/>
    <property type="match status" value="1"/>
</dbReference>